<sequence>MLVQVKRITIFLKRIFYLLYLNKKLQATFVSYIDKSICEKVTVILVMGHFVQALPKQVLIHAKEIAGEQDARNQISIVYMLILQH</sequence>
<keyword evidence="2" id="KW-1185">Reference proteome</keyword>
<proteinExistence type="predicted"/>
<dbReference type="EMBL" id="PYOI01000033">
    <property type="protein sequence ID" value="PSV78880.1"/>
    <property type="molecule type" value="Genomic_DNA"/>
</dbReference>
<organism evidence="1 2">
    <name type="scientific">Photobacterium leiognathi</name>
    <dbReference type="NCBI Taxonomy" id="553611"/>
    <lineage>
        <taxon>Bacteria</taxon>
        <taxon>Pseudomonadati</taxon>
        <taxon>Pseudomonadota</taxon>
        <taxon>Gammaproteobacteria</taxon>
        <taxon>Vibrionales</taxon>
        <taxon>Vibrionaceae</taxon>
        <taxon>Photobacterium</taxon>
    </lineage>
</organism>
<comment type="caution">
    <text evidence="1">The sequence shown here is derived from an EMBL/GenBank/DDBJ whole genome shotgun (WGS) entry which is preliminary data.</text>
</comment>
<evidence type="ECO:0000313" key="2">
    <source>
        <dbReference type="Proteomes" id="UP000241566"/>
    </source>
</evidence>
<protein>
    <submittedName>
        <fullName evidence="1">Uncharacterized protein</fullName>
    </submittedName>
</protein>
<reference evidence="1 2" key="1">
    <citation type="submission" date="2018-01" db="EMBL/GenBank/DDBJ databases">
        <title>Whole genome sequencing of Histamine producing bacteria.</title>
        <authorList>
            <person name="Butler K."/>
        </authorList>
    </citation>
    <scope>NUCLEOTIDE SEQUENCE [LARGE SCALE GENOMIC DNA]</scope>
    <source>
        <strain evidence="1 2">ATCC 25521</strain>
    </source>
</reference>
<gene>
    <name evidence="1" type="ORF">CTM94_17510</name>
</gene>
<dbReference type="Proteomes" id="UP000241566">
    <property type="component" value="Unassembled WGS sequence"/>
</dbReference>
<accession>A0ABX5GC13</accession>
<name>A0ABX5GC13_PHOLE</name>
<evidence type="ECO:0000313" key="1">
    <source>
        <dbReference type="EMBL" id="PSV78880.1"/>
    </source>
</evidence>